<dbReference type="Pfam" id="PF04023">
    <property type="entry name" value="FeoA"/>
    <property type="match status" value="1"/>
</dbReference>
<reference evidence="3 4" key="1">
    <citation type="submission" date="2019-02" db="EMBL/GenBank/DDBJ databases">
        <title>Deep-cultivation of Planctomycetes and their phenomic and genomic characterization uncovers novel biology.</title>
        <authorList>
            <person name="Wiegand S."/>
            <person name="Jogler M."/>
            <person name="Boedeker C."/>
            <person name="Pinto D."/>
            <person name="Vollmers J."/>
            <person name="Rivas-Marin E."/>
            <person name="Kohn T."/>
            <person name="Peeters S.H."/>
            <person name="Heuer A."/>
            <person name="Rast P."/>
            <person name="Oberbeckmann S."/>
            <person name="Bunk B."/>
            <person name="Jeske O."/>
            <person name="Meyerdierks A."/>
            <person name="Storesund J.E."/>
            <person name="Kallscheuer N."/>
            <person name="Luecker S."/>
            <person name="Lage O.M."/>
            <person name="Pohl T."/>
            <person name="Merkel B.J."/>
            <person name="Hornburger P."/>
            <person name="Mueller R.-W."/>
            <person name="Bruemmer F."/>
            <person name="Labrenz M."/>
            <person name="Spormann A.M."/>
            <person name="Op Den Camp H."/>
            <person name="Overmann J."/>
            <person name="Amann R."/>
            <person name="Jetten M.S.M."/>
            <person name="Mascher T."/>
            <person name="Medema M.H."/>
            <person name="Devos D.P."/>
            <person name="Kaster A.-K."/>
            <person name="Ovreas L."/>
            <person name="Rohde M."/>
            <person name="Galperin M.Y."/>
            <person name="Jogler C."/>
        </authorList>
    </citation>
    <scope>NUCLEOTIDE SEQUENCE [LARGE SCALE GENOMIC DNA]</scope>
    <source>
        <strain evidence="3 4">KOR42</strain>
    </source>
</reference>
<dbReference type="RefSeq" id="WP_231741067.1">
    <property type="nucleotide sequence ID" value="NZ_SIHI01000036.1"/>
</dbReference>
<dbReference type="PANTHER" id="PTHR42954:SF2">
    <property type="entry name" value="FE(2+) TRANSPORT PROTEIN A"/>
    <property type="match status" value="1"/>
</dbReference>
<organism evidence="3 4">
    <name type="scientific">Thalassoglobus neptunius</name>
    <dbReference type="NCBI Taxonomy" id="1938619"/>
    <lineage>
        <taxon>Bacteria</taxon>
        <taxon>Pseudomonadati</taxon>
        <taxon>Planctomycetota</taxon>
        <taxon>Planctomycetia</taxon>
        <taxon>Planctomycetales</taxon>
        <taxon>Planctomycetaceae</taxon>
        <taxon>Thalassoglobus</taxon>
    </lineage>
</organism>
<evidence type="ECO:0000313" key="4">
    <source>
        <dbReference type="Proteomes" id="UP000317243"/>
    </source>
</evidence>
<dbReference type="InterPro" id="IPR008988">
    <property type="entry name" value="Transcriptional_repressor_C"/>
</dbReference>
<accession>A0A5C5VWU6</accession>
<dbReference type="GO" id="GO:0046914">
    <property type="term" value="F:transition metal ion binding"/>
    <property type="evidence" value="ECO:0007669"/>
    <property type="project" value="InterPro"/>
</dbReference>
<keyword evidence="1" id="KW-0408">Iron</keyword>
<dbReference type="InterPro" id="IPR038157">
    <property type="entry name" value="FeoA_core_dom"/>
</dbReference>
<evidence type="ECO:0000259" key="2">
    <source>
        <dbReference type="SMART" id="SM00899"/>
    </source>
</evidence>
<feature type="domain" description="Ferrous iron transporter FeoA-like" evidence="2">
    <location>
        <begin position="9"/>
        <end position="82"/>
    </location>
</feature>
<sequence>MATQPDSLKRLDELKSIGQQARIIDVVGDDSISVRLMEMGLTEGEEITVLGFAPMGDPVEYSIRGYRISLRKSEANRVQIESAE</sequence>
<dbReference type="InterPro" id="IPR052713">
    <property type="entry name" value="FeoA"/>
</dbReference>
<dbReference type="SMART" id="SM00899">
    <property type="entry name" value="FeoA"/>
    <property type="match status" value="1"/>
</dbReference>
<comment type="caution">
    <text evidence="3">The sequence shown here is derived from an EMBL/GenBank/DDBJ whole genome shotgun (WGS) entry which is preliminary data.</text>
</comment>
<dbReference type="Proteomes" id="UP000317243">
    <property type="component" value="Unassembled WGS sequence"/>
</dbReference>
<protein>
    <submittedName>
        <fullName evidence="3">FeoA domain protein</fullName>
    </submittedName>
</protein>
<dbReference type="Gene3D" id="2.30.30.90">
    <property type="match status" value="1"/>
</dbReference>
<proteinExistence type="predicted"/>
<dbReference type="EMBL" id="SIHI01000036">
    <property type="protein sequence ID" value="TWT43004.1"/>
    <property type="molecule type" value="Genomic_DNA"/>
</dbReference>
<dbReference type="PANTHER" id="PTHR42954">
    <property type="entry name" value="FE(2+) TRANSPORT PROTEIN A"/>
    <property type="match status" value="1"/>
</dbReference>
<dbReference type="AlphaFoldDB" id="A0A5C5VWU6"/>
<evidence type="ECO:0000313" key="3">
    <source>
        <dbReference type="EMBL" id="TWT43004.1"/>
    </source>
</evidence>
<dbReference type="SUPFAM" id="SSF50037">
    <property type="entry name" value="C-terminal domain of transcriptional repressors"/>
    <property type="match status" value="1"/>
</dbReference>
<keyword evidence="4" id="KW-1185">Reference proteome</keyword>
<evidence type="ECO:0000256" key="1">
    <source>
        <dbReference type="ARBA" id="ARBA00023004"/>
    </source>
</evidence>
<gene>
    <name evidence="3" type="ORF">KOR42_46040</name>
</gene>
<dbReference type="InterPro" id="IPR007167">
    <property type="entry name" value="Fe-transptr_FeoA-like"/>
</dbReference>
<name>A0A5C5VWU6_9PLAN</name>